<dbReference type="AlphaFoldDB" id="A0AAQ3LDL2"/>
<dbReference type="RefSeq" id="WP_317832268.1">
    <property type="nucleotide sequence ID" value="NZ_CP136920.1"/>
</dbReference>
<keyword evidence="6 7" id="KW-0694">RNA-binding</keyword>
<evidence type="ECO:0000256" key="3">
    <source>
        <dbReference type="ARBA" id="ARBA00022603"/>
    </source>
</evidence>
<dbReference type="Gene3D" id="3.40.50.150">
    <property type="entry name" value="Vaccinia Virus protein VP39"/>
    <property type="match status" value="1"/>
</dbReference>
<dbReference type="PANTHER" id="PTHR11727:SF7">
    <property type="entry name" value="DIMETHYLADENOSINE TRANSFERASE-RELATED"/>
    <property type="match status" value="1"/>
</dbReference>
<dbReference type="PANTHER" id="PTHR11727">
    <property type="entry name" value="DIMETHYLADENOSINE TRANSFERASE"/>
    <property type="match status" value="1"/>
</dbReference>
<dbReference type="InterPro" id="IPR020596">
    <property type="entry name" value="rRNA_Ade_Mease_Trfase_CS"/>
</dbReference>
<dbReference type="InterPro" id="IPR020598">
    <property type="entry name" value="rRNA_Ade_methylase_Trfase_N"/>
</dbReference>
<dbReference type="PROSITE" id="PS51689">
    <property type="entry name" value="SAM_RNA_A_N6_MT"/>
    <property type="match status" value="1"/>
</dbReference>
<feature type="binding site" evidence="7 8">
    <location>
        <position position="124"/>
    </location>
    <ligand>
        <name>S-adenosyl-L-methionine</name>
        <dbReference type="ChEBI" id="CHEBI:59789"/>
    </ligand>
</feature>
<sequence length="277" mass="30738">MLTLSQTRKILAKLGHEPRKALGQNYLVDANIVRKSLELAEVKAGDVIVEVGPGLGTLTQSLLEAGAKVFAIEADKTMFAYQTENLLKTYLDDLNITLGDAVDKPRAGLPDEIASRGDFKIVANLPYAISTPWLETLIAGPLPKSITVMVQKEAGDRFMAESGTKQFGAVSIFLQSAYRRAKAHSVSSSCFHPAPKVDSMIVHLERLNNPFCFTPVSRKVIRRIFTQRRKQIGGIVRRLDEREQLESWLEEIASLGISPQSRPEQVPLEAWQKLTLE</sequence>
<feature type="binding site" evidence="7 8">
    <location>
        <position position="100"/>
    </location>
    <ligand>
        <name>S-adenosyl-L-methionine</name>
        <dbReference type="ChEBI" id="CHEBI:59789"/>
    </ligand>
</feature>
<keyword evidence="3 7" id="KW-0489">Methyltransferase</keyword>
<comment type="subcellular location">
    <subcellularLocation>
        <location evidence="7">Cytoplasm</location>
    </subcellularLocation>
</comment>
<dbReference type="InterPro" id="IPR029063">
    <property type="entry name" value="SAM-dependent_MTases_sf"/>
</dbReference>
<dbReference type="GO" id="GO:0003723">
    <property type="term" value="F:RNA binding"/>
    <property type="evidence" value="ECO:0007669"/>
    <property type="project" value="UniProtKB-UniRule"/>
</dbReference>
<dbReference type="EMBL" id="CP136920">
    <property type="protein sequence ID" value="WOO40144.1"/>
    <property type="molecule type" value="Genomic_DNA"/>
</dbReference>
<dbReference type="SMART" id="SM00650">
    <property type="entry name" value="rADc"/>
    <property type="match status" value="1"/>
</dbReference>
<accession>A0AAQ3LDL2</accession>
<protein>
    <recommendedName>
        <fullName evidence="7">Ribosomal RNA small subunit methyltransferase A</fullName>
        <ecNumber evidence="7">2.1.1.182</ecNumber>
    </recommendedName>
    <alternativeName>
        <fullName evidence="7">16S rRNA (adenine(1518)-N(6)/adenine(1519)-N(6))-dimethyltransferase</fullName>
    </alternativeName>
    <alternativeName>
        <fullName evidence="7">16S rRNA dimethyladenosine transferase</fullName>
    </alternativeName>
    <alternativeName>
        <fullName evidence="7">16S rRNA dimethylase</fullName>
    </alternativeName>
    <alternativeName>
        <fullName evidence="7">S-adenosylmethionine-6-N', N'-adenosyl(rRNA) dimethyltransferase</fullName>
    </alternativeName>
</protein>
<feature type="binding site" evidence="7 8">
    <location>
        <position position="73"/>
    </location>
    <ligand>
        <name>S-adenosyl-L-methionine</name>
        <dbReference type="ChEBI" id="CHEBI:59789"/>
    </ligand>
</feature>
<feature type="binding site" evidence="7 8">
    <location>
        <position position="52"/>
    </location>
    <ligand>
        <name>S-adenosyl-L-methionine</name>
        <dbReference type="ChEBI" id="CHEBI:59789"/>
    </ligand>
</feature>
<dbReference type="Gene3D" id="1.10.8.100">
    <property type="entry name" value="Ribosomal RNA adenine dimethylase-like, domain 2"/>
    <property type="match status" value="1"/>
</dbReference>
<dbReference type="SUPFAM" id="SSF53335">
    <property type="entry name" value="S-adenosyl-L-methionine-dependent methyltransferases"/>
    <property type="match status" value="1"/>
</dbReference>
<evidence type="ECO:0000256" key="5">
    <source>
        <dbReference type="ARBA" id="ARBA00022691"/>
    </source>
</evidence>
<feature type="domain" description="Ribosomal RNA adenine methylase transferase N-terminal" evidence="9">
    <location>
        <begin position="32"/>
        <end position="208"/>
    </location>
</feature>
<dbReference type="KEGG" id="puo:RZN69_16100"/>
<evidence type="ECO:0000256" key="4">
    <source>
        <dbReference type="ARBA" id="ARBA00022679"/>
    </source>
</evidence>
<feature type="binding site" evidence="7 8">
    <location>
        <position position="27"/>
    </location>
    <ligand>
        <name>S-adenosyl-L-methionine</name>
        <dbReference type="ChEBI" id="CHEBI:59789"/>
    </ligand>
</feature>
<dbReference type="InterPro" id="IPR001737">
    <property type="entry name" value="KsgA/Erm"/>
</dbReference>
<evidence type="ECO:0000256" key="8">
    <source>
        <dbReference type="PROSITE-ProRule" id="PRU01026"/>
    </source>
</evidence>
<evidence type="ECO:0000313" key="11">
    <source>
        <dbReference type="Proteomes" id="UP001304300"/>
    </source>
</evidence>
<evidence type="ECO:0000259" key="9">
    <source>
        <dbReference type="SMART" id="SM00650"/>
    </source>
</evidence>
<dbReference type="InterPro" id="IPR023165">
    <property type="entry name" value="rRNA_Ade_diMease-like_C"/>
</dbReference>
<dbReference type="PROSITE" id="PS01131">
    <property type="entry name" value="RRNA_A_DIMETH"/>
    <property type="match status" value="1"/>
</dbReference>
<dbReference type="Pfam" id="PF00398">
    <property type="entry name" value="RrnaAD"/>
    <property type="match status" value="1"/>
</dbReference>
<dbReference type="Proteomes" id="UP001304300">
    <property type="component" value="Chromosome"/>
</dbReference>
<dbReference type="EC" id="2.1.1.182" evidence="7"/>
<dbReference type="NCBIfam" id="TIGR00755">
    <property type="entry name" value="ksgA"/>
    <property type="match status" value="1"/>
</dbReference>
<evidence type="ECO:0000313" key="10">
    <source>
        <dbReference type="EMBL" id="WOO40144.1"/>
    </source>
</evidence>
<dbReference type="InterPro" id="IPR011530">
    <property type="entry name" value="rRNA_adenine_dimethylase"/>
</dbReference>
<comment type="similarity">
    <text evidence="7">Belongs to the class I-like SAM-binding methyltransferase superfamily. rRNA adenine N(6)-methyltransferase family. RsmA subfamily.</text>
</comment>
<feature type="binding site" evidence="7 8">
    <location>
        <position position="25"/>
    </location>
    <ligand>
        <name>S-adenosyl-L-methionine</name>
        <dbReference type="ChEBI" id="CHEBI:59789"/>
    </ligand>
</feature>
<evidence type="ECO:0000256" key="1">
    <source>
        <dbReference type="ARBA" id="ARBA00022490"/>
    </source>
</evidence>
<keyword evidence="1 7" id="KW-0963">Cytoplasm</keyword>
<dbReference type="GO" id="GO:0005829">
    <property type="term" value="C:cytosol"/>
    <property type="evidence" value="ECO:0007669"/>
    <property type="project" value="TreeGrafter"/>
</dbReference>
<keyword evidence="4 7" id="KW-0808">Transferase</keyword>
<comment type="catalytic activity">
    <reaction evidence="7">
        <text>adenosine(1518)/adenosine(1519) in 16S rRNA + 4 S-adenosyl-L-methionine = N(6)-dimethyladenosine(1518)/N(6)-dimethyladenosine(1519) in 16S rRNA + 4 S-adenosyl-L-homocysteine + 4 H(+)</text>
        <dbReference type="Rhea" id="RHEA:19609"/>
        <dbReference type="Rhea" id="RHEA-COMP:10232"/>
        <dbReference type="Rhea" id="RHEA-COMP:10233"/>
        <dbReference type="ChEBI" id="CHEBI:15378"/>
        <dbReference type="ChEBI" id="CHEBI:57856"/>
        <dbReference type="ChEBI" id="CHEBI:59789"/>
        <dbReference type="ChEBI" id="CHEBI:74411"/>
        <dbReference type="ChEBI" id="CHEBI:74493"/>
        <dbReference type="EC" id="2.1.1.182"/>
    </reaction>
</comment>
<evidence type="ECO:0000256" key="2">
    <source>
        <dbReference type="ARBA" id="ARBA00022552"/>
    </source>
</evidence>
<evidence type="ECO:0000256" key="6">
    <source>
        <dbReference type="ARBA" id="ARBA00022884"/>
    </source>
</evidence>
<comment type="function">
    <text evidence="7">Specifically dimethylates two adjacent adenosines (A1518 and A1519) in the loop of a conserved hairpin near the 3'-end of 16S rRNA in the 30S particle. May play a critical role in biogenesis of 30S subunits.</text>
</comment>
<keyword evidence="11" id="KW-1185">Reference proteome</keyword>
<evidence type="ECO:0000256" key="7">
    <source>
        <dbReference type="HAMAP-Rule" id="MF_00607"/>
    </source>
</evidence>
<name>A0AAQ3LDL2_9BACT</name>
<keyword evidence="5 7" id="KW-0949">S-adenosyl-L-methionine</keyword>
<proteinExistence type="inferred from homology"/>
<keyword evidence="2 7" id="KW-0698">rRNA processing</keyword>
<dbReference type="GO" id="GO:0052908">
    <property type="term" value="F:16S rRNA (adenine(1518)-N(6)/adenine(1519)-N(6))-dimethyltransferase activity"/>
    <property type="evidence" value="ECO:0007669"/>
    <property type="project" value="UniProtKB-EC"/>
</dbReference>
<dbReference type="HAMAP" id="MF_00607">
    <property type="entry name" value="16SrRNA_methyltr_A"/>
    <property type="match status" value="1"/>
</dbReference>
<reference evidence="10 11" key="1">
    <citation type="submission" date="2023-10" db="EMBL/GenBank/DDBJ databases">
        <title>Rubellicoccus peritrichatus gen. nov., sp. nov., isolated from an algae of coral reef tank.</title>
        <authorList>
            <person name="Luo J."/>
        </authorList>
    </citation>
    <scope>NUCLEOTIDE SEQUENCE [LARGE SCALE GENOMIC DNA]</scope>
    <source>
        <strain evidence="10 11">CR14</strain>
    </source>
</reference>
<organism evidence="10 11">
    <name type="scientific">Rubellicoccus peritrichatus</name>
    <dbReference type="NCBI Taxonomy" id="3080537"/>
    <lineage>
        <taxon>Bacteria</taxon>
        <taxon>Pseudomonadati</taxon>
        <taxon>Verrucomicrobiota</taxon>
        <taxon>Opitutia</taxon>
        <taxon>Puniceicoccales</taxon>
        <taxon>Cerasicoccaceae</taxon>
        <taxon>Rubellicoccus</taxon>
    </lineage>
</organism>
<gene>
    <name evidence="7 10" type="primary">rsmA</name>
    <name evidence="7" type="synonym">ksgA</name>
    <name evidence="10" type="ORF">RZN69_16100</name>
</gene>